<dbReference type="RefSeq" id="WP_133829918.1">
    <property type="nucleotide sequence ID" value="NZ_BAABHR010000059.1"/>
</dbReference>
<sequence>MRYHVYLEGEPTLESYRLSHRPREDYAPVFICPFVVLTDSSGRLYNAMRGIQGQNKNETLNMGVYRLDGRLDAQCPVLFPYAENPITERYRVTETADAVSYVGETWRYDFGVSDYRWVDGSGRLDLTARRLGQVCTFWVPEQEGYEYPQMLRSHLGKATGTLDGEPVEGLFMLDYIYSRPDAMWNEMGMLSKLHNVWLNWLVEYEDGSYEGGYAWRGRPGTGFAAAHQVVDGVSTARSDASVSTHFTERGTVTKVDLALGADASLTLEQFGSTDWPLHTCGTVSSAGAGKTIARSWNYTEFFPLNWSAVADYQAAHHALYGRRPSFARLMEGARIEDQRLVFPRESA</sequence>
<evidence type="ECO:0000313" key="2">
    <source>
        <dbReference type="Proteomes" id="UP000295705"/>
    </source>
</evidence>
<dbReference type="EMBL" id="SNYO01000014">
    <property type="protein sequence ID" value="TDQ46995.1"/>
    <property type="molecule type" value="Genomic_DNA"/>
</dbReference>
<keyword evidence="2" id="KW-1185">Reference proteome</keyword>
<proteinExistence type="predicted"/>
<evidence type="ECO:0000313" key="1">
    <source>
        <dbReference type="EMBL" id="TDQ46995.1"/>
    </source>
</evidence>
<reference evidence="1 2" key="1">
    <citation type="submission" date="2019-03" db="EMBL/GenBank/DDBJ databases">
        <title>Genomic Encyclopedia of Type Strains, Phase IV (KMG-IV): sequencing the most valuable type-strain genomes for metagenomic binning, comparative biology and taxonomic classification.</title>
        <authorList>
            <person name="Goeker M."/>
        </authorList>
    </citation>
    <scope>NUCLEOTIDE SEQUENCE [LARGE SCALE GENOMIC DNA]</scope>
    <source>
        <strain evidence="1 2">DSM 45775</strain>
    </source>
</reference>
<name>A0A4R6UP51_9PSEU</name>
<gene>
    <name evidence="1" type="ORF">EV188_11483</name>
</gene>
<dbReference type="AlphaFoldDB" id="A0A4R6UP51"/>
<accession>A0A4R6UP51</accession>
<protein>
    <submittedName>
        <fullName evidence="1">Uncharacterized protein</fullName>
    </submittedName>
</protein>
<organism evidence="1 2">
    <name type="scientific">Actinomycetospora succinea</name>
    <dbReference type="NCBI Taxonomy" id="663603"/>
    <lineage>
        <taxon>Bacteria</taxon>
        <taxon>Bacillati</taxon>
        <taxon>Actinomycetota</taxon>
        <taxon>Actinomycetes</taxon>
        <taxon>Pseudonocardiales</taxon>
        <taxon>Pseudonocardiaceae</taxon>
        <taxon>Actinomycetospora</taxon>
    </lineage>
</organism>
<dbReference type="Proteomes" id="UP000295705">
    <property type="component" value="Unassembled WGS sequence"/>
</dbReference>
<comment type="caution">
    <text evidence="1">The sequence shown here is derived from an EMBL/GenBank/DDBJ whole genome shotgun (WGS) entry which is preliminary data.</text>
</comment>
<dbReference type="OrthoDB" id="4685828at2"/>